<protein>
    <submittedName>
        <fullName evidence="2">Uncharacterized protein</fullName>
    </submittedName>
</protein>
<gene>
    <name evidence="2" type="ORF">OSTQU699_LOCUS8172</name>
</gene>
<name>A0A8S1J6F7_9CHLO</name>
<evidence type="ECO:0000313" key="2">
    <source>
        <dbReference type="EMBL" id="CAD7702815.1"/>
    </source>
</evidence>
<evidence type="ECO:0000256" key="1">
    <source>
        <dbReference type="SAM" id="MobiDB-lite"/>
    </source>
</evidence>
<dbReference type="AlphaFoldDB" id="A0A8S1J6F7"/>
<feature type="region of interest" description="Disordered" evidence="1">
    <location>
        <begin position="69"/>
        <end position="135"/>
    </location>
</feature>
<organism evidence="2 3">
    <name type="scientific">Ostreobium quekettii</name>
    <dbReference type="NCBI Taxonomy" id="121088"/>
    <lineage>
        <taxon>Eukaryota</taxon>
        <taxon>Viridiplantae</taxon>
        <taxon>Chlorophyta</taxon>
        <taxon>core chlorophytes</taxon>
        <taxon>Ulvophyceae</taxon>
        <taxon>TCBD clade</taxon>
        <taxon>Bryopsidales</taxon>
        <taxon>Ostreobineae</taxon>
        <taxon>Ostreobiaceae</taxon>
        <taxon>Ostreobium</taxon>
    </lineage>
</organism>
<keyword evidence="3" id="KW-1185">Reference proteome</keyword>
<reference evidence="2" key="1">
    <citation type="submission" date="2020-12" db="EMBL/GenBank/DDBJ databases">
        <authorList>
            <person name="Iha C."/>
        </authorList>
    </citation>
    <scope>NUCLEOTIDE SEQUENCE</scope>
</reference>
<proteinExistence type="predicted"/>
<comment type="caution">
    <text evidence="2">The sequence shown here is derived from an EMBL/GenBank/DDBJ whole genome shotgun (WGS) entry which is preliminary data.</text>
</comment>
<evidence type="ECO:0000313" key="3">
    <source>
        <dbReference type="Proteomes" id="UP000708148"/>
    </source>
</evidence>
<accession>A0A8S1J6F7</accession>
<dbReference type="EMBL" id="CAJHUC010001958">
    <property type="protein sequence ID" value="CAD7702815.1"/>
    <property type="molecule type" value="Genomic_DNA"/>
</dbReference>
<dbReference type="Proteomes" id="UP000708148">
    <property type="component" value="Unassembled WGS sequence"/>
</dbReference>
<sequence length="190" mass="21010">MRGWWVWWPCRDAHNNGQDPALWRQLSRALREAMVLRQFGVLMALRLRGLRELQRQCPAPQPALSQAVARLSVSGPSPHARMQAPAQVSRVEQHVLASQDDARRQRPRGVQQPKTQVPTTKADGRKPGGTAKKRVKRRRIPYLASFTPRPELPSLDALVVVEGIADGRAVAAAVNAPVGDSSHCTMNSLV</sequence>